<gene>
    <name evidence="2" type="ORF">PHMEG_00010223</name>
</gene>
<dbReference type="Proteomes" id="UP000198211">
    <property type="component" value="Unassembled WGS sequence"/>
</dbReference>
<keyword evidence="3" id="KW-1185">Reference proteome</keyword>
<feature type="region of interest" description="Disordered" evidence="1">
    <location>
        <begin position="67"/>
        <end position="91"/>
    </location>
</feature>
<protein>
    <submittedName>
        <fullName evidence="2">Uncharacterized protein</fullName>
    </submittedName>
</protein>
<evidence type="ECO:0000256" key="1">
    <source>
        <dbReference type="SAM" id="MobiDB-lite"/>
    </source>
</evidence>
<accession>A0A225WF63</accession>
<reference evidence="3" key="1">
    <citation type="submission" date="2017-03" db="EMBL/GenBank/DDBJ databases">
        <title>Phytopthora megakarya and P. palmivora, two closely related causual agents of cacao black pod achieved similar genome size and gene model numbers by different mechanisms.</title>
        <authorList>
            <person name="Ali S."/>
            <person name="Shao J."/>
            <person name="Larry D.J."/>
            <person name="Kronmiller B."/>
            <person name="Shen D."/>
            <person name="Strem M.D."/>
            <person name="Melnick R.L."/>
            <person name="Guiltinan M.J."/>
            <person name="Tyler B.M."/>
            <person name="Meinhardt L.W."/>
            <person name="Bailey B.A."/>
        </authorList>
    </citation>
    <scope>NUCLEOTIDE SEQUENCE [LARGE SCALE GENOMIC DNA]</scope>
    <source>
        <strain evidence="3">zdho120</strain>
    </source>
</reference>
<evidence type="ECO:0000313" key="2">
    <source>
        <dbReference type="EMBL" id="OWZ16034.1"/>
    </source>
</evidence>
<sequence length="91" mass="10510">MIELNLKVLKLWNLVTVQELEEDVWNSPKKYRWNLRWLKTQAVIVGSLGPTWLAVIDVVLGINDCTPPATHNNSSAPERTNDERDQRTITR</sequence>
<dbReference type="EMBL" id="NBNE01001008">
    <property type="protein sequence ID" value="OWZ16034.1"/>
    <property type="molecule type" value="Genomic_DNA"/>
</dbReference>
<evidence type="ECO:0000313" key="3">
    <source>
        <dbReference type="Proteomes" id="UP000198211"/>
    </source>
</evidence>
<feature type="compositionally biased region" description="Polar residues" evidence="1">
    <location>
        <begin position="69"/>
        <end position="78"/>
    </location>
</feature>
<name>A0A225WF63_9STRA</name>
<feature type="compositionally biased region" description="Basic and acidic residues" evidence="1">
    <location>
        <begin position="79"/>
        <end position="91"/>
    </location>
</feature>
<organism evidence="2 3">
    <name type="scientific">Phytophthora megakarya</name>
    <dbReference type="NCBI Taxonomy" id="4795"/>
    <lineage>
        <taxon>Eukaryota</taxon>
        <taxon>Sar</taxon>
        <taxon>Stramenopiles</taxon>
        <taxon>Oomycota</taxon>
        <taxon>Peronosporomycetes</taxon>
        <taxon>Peronosporales</taxon>
        <taxon>Peronosporaceae</taxon>
        <taxon>Phytophthora</taxon>
    </lineage>
</organism>
<comment type="caution">
    <text evidence="2">The sequence shown here is derived from an EMBL/GenBank/DDBJ whole genome shotgun (WGS) entry which is preliminary data.</text>
</comment>
<proteinExistence type="predicted"/>
<dbReference type="AlphaFoldDB" id="A0A225WF63"/>